<comment type="caution">
    <text evidence="2">The sequence shown here is derived from an EMBL/GenBank/DDBJ whole genome shotgun (WGS) entry which is preliminary data.</text>
</comment>
<dbReference type="RefSeq" id="WP_155456494.1">
    <property type="nucleotide sequence ID" value="NZ_WNKX01000024.1"/>
</dbReference>
<evidence type="ECO:0000313" key="3">
    <source>
        <dbReference type="Proteomes" id="UP000472320"/>
    </source>
</evidence>
<dbReference type="EMBL" id="WNKX01000024">
    <property type="protein sequence ID" value="MTW13578.1"/>
    <property type="molecule type" value="Genomic_DNA"/>
</dbReference>
<gene>
    <name evidence="2" type="ORF">GM658_23485</name>
</gene>
<evidence type="ECO:0000259" key="1">
    <source>
        <dbReference type="PROSITE" id="PS51819"/>
    </source>
</evidence>
<sequence>MQLNHLDLSVPDVAAASAFLADHFGFSLLLTKGNCGMAVLSGDGGVTLVLTRNEAPVYPKTFHIGFLVDDAGAVCAKHAELAAAGVAGLSALQELRGGPGFYCRTTWGILLEVAQRTPLQANQHRRAGGDLAT</sequence>
<feature type="domain" description="VOC" evidence="1">
    <location>
        <begin position="2"/>
        <end position="116"/>
    </location>
</feature>
<dbReference type="PROSITE" id="PS51819">
    <property type="entry name" value="VOC"/>
    <property type="match status" value="1"/>
</dbReference>
<dbReference type="OrthoDB" id="9093825at2"/>
<dbReference type="InterPro" id="IPR037523">
    <property type="entry name" value="VOC_core"/>
</dbReference>
<evidence type="ECO:0000313" key="2">
    <source>
        <dbReference type="EMBL" id="MTW13578.1"/>
    </source>
</evidence>
<dbReference type="Proteomes" id="UP000472320">
    <property type="component" value="Unassembled WGS sequence"/>
</dbReference>
<dbReference type="InterPro" id="IPR004360">
    <property type="entry name" value="Glyas_Fos-R_dOase_dom"/>
</dbReference>
<dbReference type="CDD" id="cd06587">
    <property type="entry name" value="VOC"/>
    <property type="match status" value="1"/>
</dbReference>
<proteinExistence type="predicted"/>
<dbReference type="InterPro" id="IPR029068">
    <property type="entry name" value="Glyas_Bleomycin-R_OHBP_Dase"/>
</dbReference>
<accession>A0A6L6QMD8</accession>
<dbReference type="Gene3D" id="3.10.180.10">
    <property type="entry name" value="2,3-Dihydroxybiphenyl 1,2-Dioxygenase, domain 1"/>
    <property type="match status" value="1"/>
</dbReference>
<dbReference type="AlphaFoldDB" id="A0A6L6QMD8"/>
<name>A0A6L6QMD8_9BURK</name>
<reference evidence="2 3" key="1">
    <citation type="submission" date="2019-11" db="EMBL/GenBank/DDBJ databases">
        <title>Type strains purchased from KCTC, JCM and DSMZ.</title>
        <authorList>
            <person name="Lu H."/>
        </authorList>
    </citation>
    <scope>NUCLEOTIDE SEQUENCE [LARGE SCALE GENOMIC DNA]</scope>
    <source>
        <strain evidence="2 3">JCM 31587</strain>
    </source>
</reference>
<dbReference type="Pfam" id="PF00903">
    <property type="entry name" value="Glyoxalase"/>
    <property type="match status" value="1"/>
</dbReference>
<organism evidence="2 3">
    <name type="scientific">Massilia eburnea</name>
    <dbReference type="NCBI Taxonomy" id="1776165"/>
    <lineage>
        <taxon>Bacteria</taxon>
        <taxon>Pseudomonadati</taxon>
        <taxon>Pseudomonadota</taxon>
        <taxon>Betaproteobacteria</taxon>
        <taxon>Burkholderiales</taxon>
        <taxon>Oxalobacteraceae</taxon>
        <taxon>Telluria group</taxon>
        <taxon>Massilia</taxon>
    </lineage>
</organism>
<keyword evidence="3" id="KW-1185">Reference proteome</keyword>
<dbReference type="SUPFAM" id="SSF54593">
    <property type="entry name" value="Glyoxalase/Bleomycin resistance protein/Dihydroxybiphenyl dioxygenase"/>
    <property type="match status" value="1"/>
</dbReference>
<protein>
    <submittedName>
        <fullName evidence="2">VOC family protein</fullName>
    </submittedName>
</protein>